<evidence type="ECO:0000313" key="3">
    <source>
        <dbReference type="Proteomes" id="UP001283361"/>
    </source>
</evidence>
<proteinExistence type="predicted"/>
<name>A0AAE0YT89_9GAST</name>
<sequence length="266" mass="30032">MFDLRFYRDILDIFFHRDHLLPMSHSVFAKKFPQTELLSHTPLHPSIPAFLLSAILPLRPHKKYQSSLGPRATFLQTNGTAESSQSSSRRKEVKSAEPRLPGFLLALATHHAAVGTLDQSVMGEDLRRVLIGHKTRPRAPPGGQVIRAERGDEKLVELEWNDSKQRELGLWSPSNWAVAVRYLRRLVVTSSLKGWTQACCVTRDSKDLDLTPDLLHSTSCISNFPKHRLNSGAAKSSSGLETYFMNSRLAFIMEGQTFSHCVRLCW</sequence>
<dbReference type="Proteomes" id="UP001283361">
    <property type="component" value="Unassembled WGS sequence"/>
</dbReference>
<gene>
    <name evidence="2" type="ORF">RRG08_061565</name>
</gene>
<protein>
    <submittedName>
        <fullName evidence="2">Uncharacterized protein</fullName>
    </submittedName>
</protein>
<comment type="caution">
    <text evidence="2">The sequence shown here is derived from an EMBL/GenBank/DDBJ whole genome shotgun (WGS) entry which is preliminary data.</text>
</comment>
<dbReference type="EMBL" id="JAWDGP010005499">
    <property type="protein sequence ID" value="KAK3756505.1"/>
    <property type="molecule type" value="Genomic_DNA"/>
</dbReference>
<reference evidence="2" key="1">
    <citation type="journal article" date="2023" name="G3 (Bethesda)">
        <title>A reference genome for the long-term kleptoplast-retaining sea slug Elysia crispata morphotype clarki.</title>
        <authorList>
            <person name="Eastman K.E."/>
            <person name="Pendleton A.L."/>
            <person name="Shaikh M.A."/>
            <person name="Suttiyut T."/>
            <person name="Ogas R."/>
            <person name="Tomko P."/>
            <person name="Gavelis G."/>
            <person name="Widhalm J.R."/>
            <person name="Wisecaver J.H."/>
        </authorList>
    </citation>
    <scope>NUCLEOTIDE SEQUENCE</scope>
    <source>
        <strain evidence="2">ECLA1</strain>
    </source>
</reference>
<evidence type="ECO:0000256" key="1">
    <source>
        <dbReference type="SAM" id="MobiDB-lite"/>
    </source>
</evidence>
<evidence type="ECO:0000313" key="2">
    <source>
        <dbReference type="EMBL" id="KAK3756505.1"/>
    </source>
</evidence>
<accession>A0AAE0YT89</accession>
<feature type="region of interest" description="Disordered" evidence="1">
    <location>
        <begin position="69"/>
        <end position="93"/>
    </location>
</feature>
<keyword evidence="3" id="KW-1185">Reference proteome</keyword>
<feature type="compositionally biased region" description="Polar residues" evidence="1">
    <location>
        <begin position="74"/>
        <end position="87"/>
    </location>
</feature>
<organism evidence="2 3">
    <name type="scientific">Elysia crispata</name>
    <name type="common">lettuce slug</name>
    <dbReference type="NCBI Taxonomy" id="231223"/>
    <lineage>
        <taxon>Eukaryota</taxon>
        <taxon>Metazoa</taxon>
        <taxon>Spiralia</taxon>
        <taxon>Lophotrochozoa</taxon>
        <taxon>Mollusca</taxon>
        <taxon>Gastropoda</taxon>
        <taxon>Heterobranchia</taxon>
        <taxon>Euthyneura</taxon>
        <taxon>Panpulmonata</taxon>
        <taxon>Sacoglossa</taxon>
        <taxon>Placobranchoidea</taxon>
        <taxon>Plakobranchidae</taxon>
        <taxon>Elysia</taxon>
    </lineage>
</organism>
<dbReference type="AlphaFoldDB" id="A0AAE0YT89"/>